<keyword evidence="2" id="KW-1185">Reference proteome</keyword>
<dbReference type="WBParaSite" id="ECPE_0000054301-mRNA-1">
    <property type="protein sequence ID" value="ECPE_0000054301-mRNA-1"/>
    <property type="gene ID" value="ECPE_0000054301"/>
</dbReference>
<dbReference type="EMBL" id="UZAN01001882">
    <property type="protein sequence ID" value="VDP23931.1"/>
    <property type="molecule type" value="Genomic_DNA"/>
</dbReference>
<evidence type="ECO:0000313" key="1">
    <source>
        <dbReference type="EMBL" id="VDP23931.1"/>
    </source>
</evidence>
<dbReference type="Proteomes" id="UP000272942">
    <property type="component" value="Unassembled WGS sequence"/>
</dbReference>
<protein>
    <submittedName>
        <fullName evidence="3">SEC7 domain-containing protein</fullName>
    </submittedName>
</protein>
<accession>A0A183A0Q8</accession>
<reference evidence="1 2" key="2">
    <citation type="submission" date="2018-11" db="EMBL/GenBank/DDBJ databases">
        <authorList>
            <consortium name="Pathogen Informatics"/>
        </authorList>
    </citation>
    <scope>NUCLEOTIDE SEQUENCE [LARGE SCALE GENOMIC DNA]</scope>
    <source>
        <strain evidence="1 2">Egypt</strain>
    </source>
</reference>
<evidence type="ECO:0000313" key="2">
    <source>
        <dbReference type="Proteomes" id="UP000272942"/>
    </source>
</evidence>
<gene>
    <name evidence="1" type="ORF">ECPE_LOCUS543</name>
</gene>
<dbReference type="AlphaFoldDB" id="A0A183A0Q8"/>
<name>A0A183A0Q8_9TREM</name>
<evidence type="ECO:0000313" key="3">
    <source>
        <dbReference type="WBParaSite" id="ECPE_0000054301-mRNA-1"/>
    </source>
</evidence>
<dbReference type="OrthoDB" id="10327689at2759"/>
<proteinExistence type="predicted"/>
<organism evidence="3">
    <name type="scientific">Echinostoma caproni</name>
    <dbReference type="NCBI Taxonomy" id="27848"/>
    <lineage>
        <taxon>Eukaryota</taxon>
        <taxon>Metazoa</taxon>
        <taxon>Spiralia</taxon>
        <taxon>Lophotrochozoa</taxon>
        <taxon>Platyhelminthes</taxon>
        <taxon>Trematoda</taxon>
        <taxon>Digenea</taxon>
        <taxon>Plagiorchiida</taxon>
        <taxon>Echinostomata</taxon>
        <taxon>Echinostomatoidea</taxon>
        <taxon>Echinostomatidae</taxon>
        <taxon>Echinostoma</taxon>
    </lineage>
</organism>
<sequence length="46" mass="5096">MKVVDAFRMGLGPRIDPEQRKSISSLVLRHSQNANIEFADADAPDV</sequence>
<reference evidence="3" key="1">
    <citation type="submission" date="2016-06" db="UniProtKB">
        <authorList>
            <consortium name="WormBaseParasite"/>
        </authorList>
    </citation>
    <scope>IDENTIFICATION</scope>
</reference>